<dbReference type="InterPro" id="IPR051289">
    <property type="entry name" value="LAGLIDADG_Endonuclease"/>
</dbReference>
<gene>
    <name evidence="2" type="ORF">UU83_C0030G0006</name>
</gene>
<comment type="caution">
    <text evidence="2">The sequence shown here is derived from an EMBL/GenBank/DDBJ whole genome shotgun (WGS) entry which is preliminary data.</text>
</comment>
<dbReference type="AlphaFoldDB" id="A0A0G0XGX0"/>
<dbReference type="InterPro" id="IPR027434">
    <property type="entry name" value="Homing_endonucl"/>
</dbReference>
<dbReference type="PANTHER" id="PTHR36181">
    <property type="entry name" value="INTRON-ENCODED ENDONUCLEASE AI3-RELATED"/>
    <property type="match status" value="1"/>
</dbReference>
<dbReference type="InterPro" id="IPR004860">
    <property type="entry name" value="LAGLIDADG_dom"/>
</dbReference>
<protein>
    <recommendedName>
        <fullName evidence="1">Homing endonuclease LAGLIDADG domain-containing protein</fullName>
    </recommendedName>
</protein>
<proteinExistence type="predicted"/>
<feature type="domain" description="Homing endonuclease LAGLIDADG" evidence="1">
    <location>
        <begin position="13"/>
        <end position="117"/>
    </location>
</feature>
<dbReference type="Proteomes" id="UP000033856">
    <property type="component" value="Unassembled WGS sequence"/>
</dbReference>
<evidence type="ECO:0000259" key="1">
    <source>
        <dbReference type="Pfam" id="PF00961"/>
    </source>
</evidence>
<dbReference type="Pfam" id="PF00961">
    <property type="entry name" value="LAGLIDADG_1"/>
    <property type="match status" value="1"/>
</dbReference>
<dbReference type="EMBL" id="LCCD01000030">
    <property type="protein sequence ID" value="KKS24125.1"/>
    <property type="molecule type" value="Genomic_DNA"/>
</dbReference>
<dbReference type="GO" id="GO:0004519">
    <property type="term" value="F:endonuclease activity"/>
    <property type="evidence" value="ECO:0007669"/>
    <property type="project" value="InterPro"/>
</dbReference>
<dbReference type="SUPFAM" id="SSF55608">
    <property type="entry name" value="Homing endonucleases"/>
    <property type="match status" value="1"/>
</dbReference>
<evidence type="ECO:0000313" key="2">
    <source>
        <dbReference type="EMBL" id="KKS24125.1"/>
    </source>
</evidence>
<dbReference type="PANTHER" id="PTHR36181:SF4">
    <property type="entry name" value="LAGLIDADG ENDONUCLEASE"/>
    <property type="match status" value="1"/>
</dbReference>
<accession>A0A0G0XGX0</accession>
<name>A0A0G0XGX0_9BACT</name>
<organism evidence="2 3">
    <name type="scientific">Candidatus Jorgensenbacteria bacterium GW2011_GWF2_41_8</name>
    <dbReference type="NCBI Taxonomy" id="1618667"/>
    <lineage>
        <taxon>Bacteria</taxon>
        <taxon>Candidatus Joergenseniibacteriota</taxon>
    </lineage>
</organism>
<sequence>MNNNSKLCGDYVAGFVDGEGCFYLTYRSEMRHERAGSPTYFRWTPYFAINIRADDREILEKIKNLLNCGHIYLLKEGSMAHYIIQNMDDLFKKILPFFNKYPLRAKKRYDFELWSQALKIMYKHKKDKTRCTPAENQKLFAIRENMRAYKSKMTRGYKNSPNH</sequence>
<reference evidence="2 3" key="1">
    <citation type="journal article" date="2015" name="Nature">
        <title>rRNA introns, odd ribosomes, and small enigmatic genomes across a large radiation of phyla.</title>
        <authorList>
            <person name="Brown C.T."/>
            <person name="Hug L.A."/>
            <person name="Thomas B.C."/>
            <person name="Sharon I."/>
            <person name="Castelle C.J."/>
            <person name="Singh A."/>
            <person name="Wilkins M.J."/>
            <person name="Williams K.H."/>
            <person name="Banfield J.F."/>
        </authorList>
    </citation>
    <scope>NUCLEOTIDE SEQUENCE [LARGE SCALE GENOMIC DNA]</scope>
</reference>
<evidence type="ECO:0000313" key="3">
    <source>
        <dbReference type="Proteomes" id="UP000033856"/>
    </source>
</evidence>
<dbReference type="Gene3D" id="3.10.28.10">
    <property type="entry name" value="Homing endonucleases"/>
    <property type="match status" value="1"/>
</dbReference>